<feature type="signal peptide" evidence="1">
    <location>
        <begin position="1"/>
        <end position="23"/>
    </location>
</feature>
<keyword evidence="3" id="KW-1185">Reference proteome</keyword>
<dbReference type="PROSITE" id="PS51257">
    <property type="entry name" value="PROKAR_LIPOPROTEIN"/>
    <property type="match status" value="1"/>
</dbReference>
<dbReference type="InterPro" id="IPR006059">
    <property type="entry name" value="SBP"/>
</dbReference>
<accession>A0A0F0KTP4</accession>
<dbReference type="RefSeq" id="WP_045250463.1">
    <property type="nucleotide sequence ID" value="NZ_JYIT01000074.1"/>
</dbReference>
<evidence type="ECO:0000256" key="1">
    <source>
        <dbReference type="SAM" id="SignalP"/>
    </source>
</evidence>
<keyword evidence="1" id="KW-0732">Signal</keyword>
<dbReference type="PANTHER" id="PTHR43649">
    <property type="entry name" value="ARABINOSE-BINDING PROTEIN-RELATED"/>
    <property type="match status" value="1"/>
</dbReference>
<dbReference type="OrthoDB" id="2060074at2"/>
<comment type="caution">
    <text evidence="2">The sequence shown here is derived from an EMBL/GenBank/DDBJ whole genome shotgun (WGS) entry which is preliminary data.</text>
</comment>
<feature type="chain" id="PRO_5002444861" evidence="1">
    <location>
        <begin position="24"/>
        <end position="420"/>
    </location>
</feature>
<dbReference type="Pfam" id="PF13416">
    <property type="entry name" value="SBP_bac_8"/>
    <property type="match status" value="1"/>
</dbReference>
<reference evidence="2 3" key="1">
    <citation type="submission" date="2015-02" db="EMBL/GenBank/DDBJ databases">
        <title>Draft genome sequences of ten Microbacterium spp. with emphasis on heavy metal contaminated environments.</title>
        <authorList>
            <person name="Corretto E."/>
        </authorList>
    </citation>
    <scope>NUCLEOTIDE SEQUENCE [LARGE SCALE GENOMIC DNA]</scope>
    <source>
        <strain evidence="2 3">DSM 23848</strain>
    </source>
</reference>
<organism evidence="2 3">
    <name type="scientific">Microbacterium azadirachtae</name>
    <dbReference type="NCBI Taxonomy" id="582680"/>
    <lineage>
        <taxon>Bacteria</taxon>
        <taxon>Bacillati</taxon>
        <taxon>Actinomycetota</taxon>
        <taxon>Actinomycetes</taxon>
        <taxon>Micrococcales</taxon>
        <taxon>Microbacteriaceae</taxon>
        <taxon>Microbacterium</taxon>
    </lineage>
</organism>
<dbReference type="InterPro" id="IPR050490">
    <property type="entry name" value="Bact_solute-bd_prot1"/>
</dbReference>
<name>A0A0F0KTP4_9MICO</name>
<proteinExistence type="predicted"/>
<evidence type="ECO:0000313" key="2">
    <source>
        <dbReference type="EMBL" id="KJL24267.1"/>
    </source>
</evidence>
<gene>
    <name evidence="2" type="primary">msmE_2</name>
    <name evidence="2" type="ORF">RL72_01758</name>
</gene>
<sequence>MSPARLVRAATAAAIALAIGVTAAGCSTQAPTTEKATKLTVWGFTPTDSVSAALKTYEKESGTKVDYVVIPAPFEPTLLAKWTTGERPDVLMGQPNAAFLRKLQAPTTLADLSDMDFVKQQKYGLGKTGELDGKVYSATFGFPTMFGVLYNKTVFQQNNVQIPRTYDELLSAAKTLKSAGVTPIGFSGGDPWTLQMPLFGNLVDPLADGFIGEVNKKKASFEDAPYVDAVTRTLELAKDGYTNSDFLTLTYADAVKQFEAGKIAMMPQGSWIVDMLTGDMTKYGFIPFPSTSGAVLKQSGNATAMQLPLTGNKAQESAARDLVQYMTVGEGYKTYLTAQAEPSIVSDVADPAKVNPITAEAAKLLDGAVPSLDSQTLVSLGDVPTLLSQALDGSLTPAQVGAQVQRNYAENASLAGIKGW</sequence>
<dbReference type="Gene3D" id="3.40.190.10">
    <property type="entry name" value="Periplasmic binding protein-like II"/>
    <property type="match status" value="2"/>
</dbReference>
<dbReference type="EMBL" id="JYIT01000074">
    <property type="protein sequence ID" value="KJL24267.1"/>
    <property type="molecule type" value="Genomic_DNA"/>
</dbReference>
<dbReference type="AlphaFoldDB" id="A0A0F0KTP4"/>
<evidence type="ECO:0000313" key="3">
    <source>
        <dbReference type="Proteomes" id="UP000033448"/>
    </source>
</evidence>
<dbReference type="PATRIC" id="fig|582680.7.peg.1802"/>
<protein>
    <submittedName>
        <fullName evidence="2">Multiple sugar-binding protein</fullName>
    </submittedName>
</protein>
<dbReference type="Proteomes" id="UP000033448">
    <property type="component" value="Unassembled WGS sequence"/>
</dbReference>
<dbReference type="SUPFAM" id="SSF53850">
    <property type="entry name" value="Periplasmic binding protein-like II"/>
    <property type="match status" value="1"/>
</dbReference>